<keyword evidence="4" id="KW-1185">Reference proteome</keyword>
<dbReference type="Gene3D" id="1.25.40.20">
    <property type="entry name" value="Ankyrin repeat-containing domain"/>
    <property type="match status" value="2"/>
</dbReference>
<reference evidence="3 4" key="1">
    <citation type="journal article" date="2021" name="Plant Biotechnol. J.">
        <title>Multi-omics assisted identification of the key and species-specific regulatory components of drought-tolerant mechanisms in Gossypium stocksii.</title>
        <authorList>
            <person name="Yu D."/>
            <person name="Ke L."/>
            <person name="Zhang D."/>
            <person name="Wu Y."/>
            <person name="Sun Y."/>
            <person name="Mei J."/>
            <person name="Sun J."/>
            <person name="Sun Y."/>
        </authorList>
    </citation>
    <scope>NUCLEOTIDE SEQUENCE [LARGE SCALE GENOMIC DNA]</scope>
    <source>
        <strain evidence="4">cv. E1</strain>
        <tissue evidence="3">Leaf</tissue>
    </source>
</reference>
<dbReference type="Pfam" id="PF13857">
    <property type="entry name" value="Ank_5"/>
    <property type="match status" value="1"/>
</dbReference>
<sequence length="406" mass="45099">MGGVRGPRGPHGGYGPYSCGLNGAGQHNVNGPNFYSDYGRACHANGNFMGHPYYGSKSRGPSRSVRSSPTGNQISPGPTVNCANVESSLKPNASKAPWLTKPHARVFNIDSSSFDEGLVRVKGREDLTPLHHVVQNENLNLLKKFLEVCPEAIQDMTVRDETVFHLAVKNDMFEAFQVLVGWLMRSWHESPRWEKELLSWPDIDGNTVLHIAAIRNRPRVVNILLEHMRRDQINAKNLEGLTALDIQSQHPLNERQADNIIDMLSKAGGLSGSSSSLPNTSISSFHIESLKDKMSRSQKWATRAGRGKKVMAHEMRNTFLVVTVLIITTTYDASLNPPKKPDDSPSMKYQVSSSQDEPLNSHTFLHKTDFNTAPIPSPSAIDVLDLDDRTFKYDPHFCFATRSPFG</sequence>
<organism evidence="3 4">
    <name type="scientific">Gossypium stocksii</name>
    <dbReference type="NCBI Taxonomy" id="47602"/>
    <lineage>
        <taxon>Eukaryota</taxon>
        <taxon>Viridiplantae</taxon>
        <taxon>Streptophyta</taxon>
        <taxon>Embryophyta</taxon>
        <taxon>Tracheophyta</taxon>
        <taxon>Spermatophyta</taxon>
        <taxon>Magnoliopsida</taxon>
        <taxon>eudicotyledons</taxon>
        <taxon>Gunneridae</taxon>
        <taxon>Pentapetalae</taxon>
        <taxon>rosids</taxon>
        <taxon>malvids</taxon>
        <taxon>Malvales</taxon>
        <taxon>Malvaceae</taxon>
        <taxon>Malvoideae</taxon>
        <taxon>Gossypium</taxon>
    </lineage>
</organism>
<feature type="compositionally biased region" description="Polar residues" evidence="2">
    <location>
        <begin position="347"/>
        <end position="360"/>
    </location>
</feature>
<dbReference type="Proteomes" id="UP000828251">
    <property type="component" value="Unassembled WGS sequence"/>
</dbReference>
<feature type="region of interest" description="Disordered" evidence="2">
    <location>
        <begin position="53"/>
        <end position="80"/>
    </location>
</feature>
<comment type="caution">
    <text evidence="3">The sequence shown here is derived from an EMBL/GenBank/DDBJ whole genome shotgun (WGS) entry which is preliminary data.</text>
</comment>
<dbReference type="InterPro" id="IPR036770">
    <property type="entry name" value="Ankyrin_rpt-contain_sf"/>
</dbReference>
<proteinExistence type="predicted"/>
<dbReference type="PROSITE" id="PS50088">
    <property type="entry name" value="ANK_REPEAT"/>
    <property type="match status" value="1"/>
</dbReference>
<evidence type="ECO:0000256" key="2">
    <source>
        <dbReference type="SAM" id="MobiDB-lite"/>
    </source>
</evidence>
<feature type="region of interest" description="Disordered" evidence="2">
    <location>
        <begin position="334"/>
        <end position="360"/>
    </location>
</feature>
<name>A0A9D3UI17_9ROSI</name>
<dbReference type="SUPFAM" id="SSF48403">
    <property type="entry name" value="Ankyrin repeat"/>
    <property type="match status" value="1"/>
</dbReference>
<keyword evidence="1" id="KW-0040">ANK repeat</keyword>
<dbReference type="AlphaFoldDB" id="A0A9D3UI17"/>
<dbReference type="SMART" id="SM00248">
    <property type="entry name" value="ANK"/>
    <property type="match status" value="2"/>
</dbReference>
<dbReference type="PANTHER" id="PTHR24128:SF60">
    <property type="entry name" value="ALPHA-LATROTOXIN-LHE1A-LIKE"/>
    <property type="match status" value="1"/>
</dbReference>
<protein>
    <recommendedName>
        <fullName evidence="5">PGG domain-containing protein</fullName>
    </recommendedName>
</protein>
<evidence type="ECO:0008006" key="5">
    <source>
        <dbReference type="Google" id="ProtNLM"/>
    </source>
</evidence>
<evidence type="ECO:0000313" key="3">
    <source>
        <dbReference type="EMBL" id="KAH1045696.1"/>
    </source>
</evidence>
<dbReference type="InterPro" id="IPR002110">
    <property type="entry name" value="Ankyrin_rpt"/>
</dbReference>
<feature type="compositionally biased region" description="Polar residues" evidence="2">
    <location>
        <begin position="70"/>
        <end position="80"/>
    </location>
</feature>
<gene>
    <name evidence="3" type="ORF">J1N35_036480</name>
</gene>
<feature type="compositionally biased region" description="Low complexity" evidence="2">
    <location>
        <begin position="55"/>
        <end position="69"/>
    </location>
</feature>
<dbReference type="OrthoDB" id="996803at2759"/>
<evidence type="ECO:0000256" key="1">
    <source>
        <dbReference type="PROSITE-ProRule" id="PRU00023"/>
    </source>
</evidence>
<evidence type="ECO:0000313" key="4">
    <source>
        <dbReference type="Proteomes" id="UP000828251"/>
    </source>
</evidence>
<accession>A0A9D3UI17</accession>
<dbReference type="PROSITE" id="PS50297">
    <property type="entry name" value="ANK_REP_REGION"/>
    <property type="match status" value="1"/>
</dbReference>
<dbReference type="PANTHER" id="PTHR24128">
    <property type="entry name" value="HOMEOBOX PROTEIN WARIAI"/>
    <property type="match status" value="1"/>
</dbReference>
<feature type="repeat" description="ANK" evidence="1">
    <location>
        <begin position="204"/>
        <end position="227"/>
    </location>
</feature>
<dbReference type="EMBL" id="JAIQCV010000011">
    <property type="protein sequence ID" value="KAH1045696.1"/>
    <property type="molecule type" value="Genomic_DNA"/>
</dbReference>